<keyword evidence="4 5" id="KW-0413">Isomerase</keyword>
<dbReference type="SUPFAM" id="SSF54534">
    <property type="entry name" value="FKBP-like"/>
    <property type="match status" value="1"/>
</dbReference>
<dbReference type="PANTHER" id="PTHR43811:SF19">
    <property type="entry name" value="39 KDA FK506-BINDING NUCLEAR PROTEIN"/>
    <property type="match status" value="1"/>
</dbReference>
<dbReference type="OrthoDB" id="9814548at2"/>
<dbReference type="Pfam" id="PF01346">
    <property type="entry name" value="FKBP_N"/>
    <property type="match status" value="1"/>
</dbReference>
<dbReference type="Gene3D" id="1.10.287.460">
    <property type="entry name" value="Peptidyl-prolyl cis-trans isomerase, FKBP-type, N-terminal domain"/>
    <property type="match status" value="1"/>
</dbReference>
<dbReference type="AlphaFoldDB" id="F2IIL2"/>
<comment type="catalytic activity">
    <reaction evidence="1 5 6">
        <text>[protein]-peptidylproline (omega=180) = [protein]-peptidylproline (omega=0)</text>
        <dbReference type="Rhea" id="RHEA:16237"/>
        <dbReference type="Rhea" id="RHEA-COMP:10747"/>
        <dbReference type="Rhea" id="RHEA-COMP:10748"/>
        <dbReference type="ChEBI" id="CHEBI:83833"/>
        <dbReference type="ChEBI" id="CHEBI:83834"/>
        <dbReference type="EC" id="5.2.1.8"/>
    </reaction>
</comment>
<protein>
    <recommendedName>
        <fullName evidence="6">Peptidyl-prolyl cis-trans isomerase</fullName>
        <ecNumber evidence="6">5.2.1.8</ecNumber>
    </recommendedName>
</protein>
<evidence type="ECO:0000313" key="9">
    <source>
        <dbReference type="Proteomes" id="UP000007463"/>
    </source>
</evidence>
<keyword evidence="9" id="KW-1185">Reference proteome</keyword>
<dbReference type="Proteomes" id="UP000007463">
    <property type="component" value="Chromosome"/>
</dbReference>
<dbReference type="RefSeq" id="WP_013688731.1">
    <property type="nucleotide sequence ID" value="NC_015321.1"/>
</dbReference>
<dbReference type="PROSITE" id="PS50059">
    <property type="entry name" value="FKBP_PPIASE"/>
    <property type="match status" value="1"/>
</dbReference>
<dbReference type="EC" id="5.2.1.8" evidence="6"/>
<organism evidence="8 9">
    <name type="scientific">Fluviicola taffensis (strain DSM 16823 / NCIMB 13979 / RW262)</name>
    <dbReference type="NCBI Taxonomy" id="755732"/>
    <lineage>
        <taxon>Bacteria</taxon>
        <taxon>Pseudomonadati</taxon>
        <taxon>Bacteroidota</taxon>
        <taxon>Flavobacteriia</taxon>
        <taxon>Flavobacteriales</taxon>
        <taxon>Crocinitomicaceae</taxon>
        <taxon>Fluviicola</taxon>
    </lineage>
</organism>
<feature type="domain" description="PPIase FKBP-type" evidence="7">
    <location>
        <begin position="112"/>
        <end position="199"/>
    </location>
</feature>
<evidence type="ECO:0000256" key="4">
    <source>
        <dbReference type="ARBA" id="ARBA00023235"/>
    </source>
</evidence>
<dbReference type="KEGG" id="fte:Fluta_4012"/>
<proteinExistence type="inferred from homology"/>
<dbReference type="Gene3D" id="3.10.50.40">
    <property type="match status" value="1"/>
</dbReference>
<dbReference type="GO" id="GO:0003755">
    <property type="term" value="F:peptidyl-prolyl cis-trans isomerase activity"/>
    <property type="evidence" value="ECO:0007669"/>
    <property type="project" value="UniProtKB-UniRule"/>
</dbReference>
<evidence type="ECO:0000256" key="3">
    <source>
        <dbReference type="ARBA" id="ARBA00023110"/>
    </source>
</evidence>
<dbReference type="InterPro" id="IPR000774">
    <property type="entry name" value="PPIase_FKBP_N"/>
</dbReference>
<dbReference type="GO" id="GO:0006457">
    <property type="term" value="P:protein folding"/>
    <property type="evidence" value="ECO:0007669"/>
    <property type="project" value="InterPro"/>
</dbReference>
<dbReference type="eggNOG" id="COG0545">
    <property type="taxonomic scope" value="Bacteria"/>
</dbReference>
<comment type="similarity">
    <text evidence="2 6">Belongs to the FKBP-type PPIase family.</text>
</comment>
<reference evidence="9" key="2">
    <citation type="submission" date="2011-02" db="EMBL/GenBank/DDBJ databases">
        <title>The complete genome of Fluviicola taffensis DSM 16823.</title>
        <authorList>
            <consortium name="US DOE Joint Genome Institute (JGI-PGF)"/>
            <person name="Lucas S."/>
            <person name="Copeland A."/>
            <person name="Lapidus A."/>
            <person name="Bruce D."/>
            <person name="Goodwin L."/>
            <person name="Pitluck S."/>
            <person name="Kyrpides N."/>
            <person name="Mavromatis K."/>
            <person name="Ivanova N."/>
            <person name="Mikhailova N."/>
            <person name="Pagani I."/>
            <person name="Chertkov O."/>
            <person name="Detter J.C."/>
            <person name="Han C."/>
            <person name="Tapia R."/>
            <person name="Land M."/>
            <person name="Hauser L."/>
            <person name="Markowitz V."/>
            <person name="Cheng J.-F."/>
            <person name="Hugenholtz P."/>
            <person name="Woyke T."/>
            <person name="Wu D."/>
            <person name="Tindall B."/>
            <person name="Pomrenke H.G."/>
            <person name="Brambilla E."/>
            <person name="Klenk H.-P."/>
            <person name="Eisen J.A."/>
        </authorList>
    </citation>
    <scope>NUCLEOTIDE SEQUENCE [LARGE SCALE GENOMIC DNA]</scope>
    <source>
        <strain evidence="9">DSM 16823 / RW262 / RW262</strain>
    </source>
</reference>
<dbReference type="Pfam" id="PF00254">
    <property type="entry name" value="FKBP_C"/>
    <property type="match status" value="1"/>
</dbReference>
<sequence>MSQDIQAVSYCIGLSVADSLLQQDLGGIDPTALAEAISDVFQGKTMKYSPEQANEIIQSYVQEITTSKFEVYKVEGTEFLTENAKKEGVTTTDSGLQYEVIELGTGAKPLSTDTVNVHYHGTLIDGTVFDSSVTRGIPATFGVHQVIKGWTEALQLMPVGSKYRLYIPEDLAYGAHPHPGGAIKPFMTLIFDVELLGIENN</sequence>
<dbReference type="InterPro" id="IPR001179">
    <property type="entry name" value="PPIase_FKBP_dom"/>
</dbReference>
<evidence type="ECO:0000313" key="8">
    <source>
        <dbReference type="EMBL" id="AEA45974.1"/>
    </source>
</evidence>
<gene>
    <name evidence="8" type="ordered locus">Fluta_4012</name>
</gene>
<dbReference type="EMBL" id="CP002542">
    <property type="protein sequence ID" value="AEA45974.1"/>
    <property type="molecule type" value="Genomic_DNA"/>
</dbReference>
<dbReference type="InterPro" id="IPR046357">
    <property type="entry name" value="PPIase_dom_sf"/>
</dbReference>
<reference evidence="8 9" key="1">
    <citation type="journal article" date="2011" name="Stand. Genomic Sci.">
        <title>Complete genome sequence of the gliding freshwater bacterium Fluviicola taffensis type strain (RW262).</title>
        <authorList>
            <person name="Woyke T."/>
            <person name="Chertkov O."/>
            <person name="Lapidus A."/>
            <person name="Nolan M."/>
            <person name="Lucas S."/>
            <person name="Del Rio T.G."/>
            <person name="Tice H."/>
            <person name="Cheng J.F."/>
            <person name="Tapia R."/>
            <person name="Han C."/>
            <person name="Goodwin L."/>
            <person name="Pitluck S."/>
            <person name="Liolios K."/>
            <person name="Pagani I."/>
            <person name="Ivanova N."/>
            <person name="Huntemann M."/>
            <person name="Mavromatis K."/>
            <person name="Mikhailova N."/>
            <person name="Pati A."/>
            <person name="Chen A."/>
            <person name="Palaniappan K."/>
            <person name="Land M."/>
            <person name="Hauser L."/>
            <person name="Brambilla E.M."/>
            <person name="Rohde M."/>
            <person name="Mwirichia R."/>
            <person name="Sikorski J."/>
            <person name="Tindall B.J."/>
            <person name="Goker M."/>
            <person name="Bristow J."/>
            <person name="Eisen J.A."/>
            <person name="Markowitz V."/>
            <person name="Hugenholtz P."/>
            <person name="Klenk H.P."/>
            <person name="Kyrpides N.C."/>
        </authorList>
    </citation>
    <scope>NUCLEOTIDE SEQUENCE [LARGE SCALE GENOMIC DNA]</scope>
    <source>
        <strain evidence="9">DSM 16823 / RW262 / RW262</strain>
    </source>
</reference>
<evidence type="ECO:0000256" key="2">
    <source>
        <dbReference type="ARBA" id="ARBA00006577"/>
    </source>
</evidence>
<evidence type="ECO:0000256" key="5">
    <source>
        <dbReference type="PROSITE-ProRule" id="PRU00277"/>
    </source>
</evidence>
<dbReference type="PANTHER" id="PTHR43811">
    <property type="entry name" value="FKBP-TYPE PEPTIDYL-PROLYL CIS-TRANS ISOMERASE FKPA"/>
    <property type="match status" value="1"/>
</dbReference>
<keyword evidence="3 5" id="KW-0697">Rotamase</keyword>
<accession>F2IIL2</accession>
<dbReference type="FunFam" id="3.10.50.40:FF:000006">
    <property type="entry name" value="Peptidyl-prolyl cis-trans isomerase"/>
    <property type="match status" value="1"/>
</dbReference>
<name>F2IIL2_FLUTR</name>
<evidence type="ECO:0000259" key="7">
    <source>
        <dbReference type="PROSITE" id="PS50059"/>
    </source>
</evidence>
<evidence type="ECO:0000256" key="1">
    <source>
        <dbReference type="ARBA" id="ARBA00000971"/>
    </source>
</evidence>
<dbReference type="InterPro" id="IPR036944">
    <property type="entry name" value="PPIase_FKBP_N_sf"/>
</dbReference>
<dbReference type="HOGENOM" id="CLU_013615_0_3_10"/>
<dbReference type="STRING" id="755732.Fluta_4012"/>
<evidence type="ECO:0000256" key="6">
    <source>
        <dbReference type="RuleBase" id="RU003915"/>
    </source>
</evidence>